<accession>A0A9W8HAI2</accession>
<evidence type="ECO:0000313" key="4">
    <source>
        <dbReference type="Proteomes" id="UP001140217"/>
    </source>
</evidence>
<keyword evidence="1" id="KW-0812">Transmembrane</keyword>
<evidence type="ECO:0000256" key="2">
    <source>
        <dbReference type="SAM" id="SignalP"/>
    </source>
</evidence>
<name>A0A9W8HAI2_9FUNG</name>
<protein>
    <submittedName>
        <fullName evidence="3">Uncharacterized protein</fullName>
    </submittedName>
</protein>
<evidence type="ECO:0000256" key="1">
    <source>
        <dbReference type="SAM" id="Phobius"/>
    </source>
</evidence>
<gene>
    <name evidence="3" type="ORF">H4R18_003391</name>
</gene>
<dbReference type="AlphaFoldDB" id="A0A9W8HAI2"/>
<keyword evidence="4" id="KW-1185">Reference proteome</keyword>
<comment type="caution">
    <text evidence="3">The sequence shown here is derived from an EMBL/GenBank/DDBJ whole genome shotgun (WGS) entry which is preliminary data.</text>
</comment>
<feature type="transmembrane region" description="Helical" evidence="1">
    <location>
        <begin position="44"/>
        <end position="65"/>
    </location>
</feature>
<proteinExistence type="predicted"/>
<feature type="signal peptide" evidence="2">
    <location>
        <begin position="1"/>
        <end position="20"/>
    </location>
</feature>
<keyword evidence="1" id="KW-0472">Membrane</keyword>
<dbReference type="EMBL" id="JANBUL010000133">
    <property type="protein sequence ID" value="KAJ2780562.1"/>
    <property type="molecule type" value="Genomic_DNA"/>
</dbReference>
<reference evidence="3" key="1">
    <citation type="submission" date="2022-07" db="EMBL/GenBank/DDBJ databases">
        <title>Phylogenomic reconstructions and comparative analyses of Kickxellomycotina fungi.</title>
        <authorList>
            <person name="Reynolds N.K."/>
            <person name="Stajich J.E."/>
            <person name="Barry K."/>
            <person name="Grigoriev I.V."/>
            <person name="Crous P."/>
            <person name="Smith M.E."/>
        </authorList>
    </citation>
    <scope>NUCLEOTIDE SEQUENCE</scope>
    <source>
        <strain evidence="3">NBRC 105414</strain>
    </source>
</reference>
<feature type="chain" id="PRO_5040831495" evidence="2">
    <location>
        <begin position="21"/>
        <end position="78"/>
    </location>
</feature>
<sequence length="78" mass="7959">MAPPAARLLALLALCLLCAGQMLHERQDDGGGARTSGLRTRSKVVLGVSAGAGVLVNLAVLGCLWKRKPPQPAAEGGE</sequence>
<keyword evidence="1" id="KW-1133">Transmembrane helix</keyword>
<evidence type="ECO:0000313" key="3">
    <source>
        <dbReference type="EMBL" id="KAJ2780562.1"/>
    </source>
</evidence>
<dbReference type="Proteomes" id="UP001140217">
    <property type="component" value="Unassembled WGS sequence"/>
</dbReference>
<organism evidence="3 4">
    <name type="scientific">Coemansia javaensis</name>
    <dbReference type="NCBI Taxonomy" id="2761396"/>
    <lineage>
        <taxon>Eukaryota</taxon>
        <taxon>Fungi</taxon>
        <taxon>Fungi incertae sedis</taxon>
        <taxon>Zoopagomycota</taxon>
        <taxon>Kickxellomycotina</taxon>
        <taxon>Kickxellomycetes</taxon>
        <taxon>Kickxellales</taxon>
        <taxon>Kickxellaceae</taxon>
        <taxon>Coemansia</taxon>
    </lineage>
</organism>
<keyword evidence="2" id="KW-0732">Signal</keyword>